<reference evidence="2" key="2">
    <citation type="submission" date="2020-11" db="EMBL/GenBank/DDBJ databases">
        <authorList>
            <person name="McCartney M.A."/>
            <person name="Auch B."/>
            <person name="Kono T."/>
            <person name="Mallez S."/>
            <person name="Becker A."/>
            <person name="Gohl D.M."/>
            <person name="Silverstein K.A.T."/>
            <person name="Koren S."/>
            <person name="Bechman K.B."/>
            <person name="Herman A."/>
            <person name="Abrahante J.E."/>
            <person name="Garbe J."/>
        </authorList>
    </citation>
    <scope>NUCLEOTIDE SEQUENCE</scope>
    <source>
        <strain evidence="2">Duluth1</strain>
        <tissue evidence="2">Whole animal</tissue>
    </source>
</reference>
<organism evidence="2 3">
    <name type="scientific">Dreissena polymorpha</name>
    <name type="common">Zebra mussel</name>
    <name type="synonym">Mytilus polymorpha</name>
    <dbReference type="NCBI Taxonomy" id="45954"/>
    <lineage>
        <taxon>Eukaryota</taxon>
        <taxon>Metazoa</taxon>
        <taxon>Spiralia</taxon>
        <taxon>Lophotrochozoa</taxon>
        <taxon>Mollusca</taxon>
        <taxon>Bivalvia</taxon>
        <taxon>Autobranchia</taxon>
        <taxon>Heteroconchia</taxon>
        <taxon>Euheterodonta</taxon>
        <taxon>Imparidentia</taxon>
        <taxon>Neoheterodontei</taxon>
        <taxon>Myida</taxon>
        <taxon>Dreissenoidea</taxon>
        <taxon>Dreissenidae</taxon>
        <taxon>Dreissena</taxon>
    </lineage>
</organism>
<accession>A0A9D4NFC6</accession>
<name>A0A9D4NFC6_DREPO</name>
<comment type="caution">
    <text evidence="2">The sequence shown here is derived from an EMBL/GenBank/DDBJ whole genome shotgun (WGS) entry which is preliminary data.</text>
</comment>
<evidence type="ECO:0000313" key="3">
    <source>
        <dbReference type="Proteomes" id="UP000828390"/>
    </source>
</evidence>
<sequence length="69" mass="7902">MACGDTNKCLVETLEKLINRRDVVKKRQQRNGSRANAELNSKRVGMENERSQTQCQISEPAVAKRDFHN</sequence>
<gene>
    <name evidence="2" type="ORF">DPMN_019622</name>
</gene>
<evidence type="ECO:0000256" key="1">
    <source>
        <dbReference type="SAM" id="MobiDB-lite"/>
    </source>
</evidence>
<dbReference type="AlphaFoldDB" id="A0A9D4NFC6"/>
<reference evidence="2" key="1">
    <citation type="journal article" date="2019" name="bioRxiv">
        <title>The Genome of the Zebra Mussel, Dreissena polymorpha: A Resource for Invasive Species Research.</title>
        <authorList>
            <person name="McCartney M.A."/>
            <person name="Auch B."/>
            <person name="Kono T."/>
            <person name="Mallez S."/>
            <person name="Zhang Y."/>
            <person name="Obille A."/>
            <person name="Becker A."/>
            <person name="Abrahante J.E."/>
            <person name="Garbe J."/>
            <person name="Badalamenti J.P."/>
            <person name="Herman A."/>
            <person name="Mangelson H."/>
            <person name="Liachko I."/>
            <person name="Sullivan S."/>
            <person name="Sone E.D."/>
            <person name="Koren S."/>
            <person name="Silverstein K.A.T."/>
            <person name="Beckman K.B."/>
            <person name="Gohl D.M."/>
        </authorList>
    </citation>
    <scope>NUCLEOTIDE SEQUENCE</scope>
    <source>
        <strain evidence="2">Duluth1</strain>
        <tissue evidence="2">Whole animal</tissue>
    </source>
</reference>
<evidence type="ECO:0000313" key="2">
    <source>
        <dbReference type="EMBL" id="KAH3895458.1"/>
    </source>
</evidence>
<dbReference type="EMBL" id="JAIWYP010000001">
    <property type="protein sequence ID" value="KAH3895458.1"/>
    <property type="molecule type" value="Genomic_DNA"/>
</dbReference>
<proteinExistence type="predicted"/>
<dbReference type="Proteomes" id="UP000828390">
    <property type="component" value="Unassembled WGS sequence"/>
</dbReference>
<feature type="region of interest" description="Disordered" evidence="1">
    <location>
        <begin position="25"/>
        <end position="69"/>
    </location>
</feature>
<protein>
    <submittedName>
        <fullName evidence="2">Uncharacterized protein</fullName>
    </submittedName>
</protein>
<feature type="compositionally biased region" description="Basic and acidic residues" evidence="1">
    <location>
        <begin position="40"/>
        <end position="50"/>
    </location>
</feature>
<keyword evidence="3" id="KW-1185">Reference proteome</keyword>